<protein>
    <submittedName>
        <fullName evidence="1">Uncharacterized protein</fullName>
    </submittedName>
</protein>
<name>A0A6L2MYP6_TANCI</name>
<evidence type="ECO:0000313" key="1">
    <source>
        <dbReference type="EMBL" id="GEU78980.1"/>
    </source>
</evidence>
<reference evidence="1" key="1">
    <citation type="journal article" date="2019" name="Sci. Rep.">
        <title>Draft genome of Tanacetum cinerariifolium, the natural source of mosquito coil.</title>
        <authorList>
            <person name="Yamashiro T."/>
            <person name="Shiraishi A."/>
            <person name="Satake H."/>
            <person name="Nakayama K."/>
        </authorList>
    </citation>
    <scope>NUCLEOTIDE SEQUENCE</scope>
</reference>
<organism evidence="1">
    <name type="scientific">Tanacetum cinerariifolium</name>
    <name type="common">Dalmatian daisy</name>
    <name type="synonym">Chrysanthemum cinerariifolium</name>
    <dbReference type="NCBI Taxonomy" id="118510"/>
    <lineage>
        <taxon>Eukaryota</taxon>
        <taxon>Viridiplantae</taxon>
        <taxon>Streptophyta</taxon>
        <taxon>Embryophyta</taxon>
        <taxon>Tracheophyta</taxon>
        <taxon>Spermatophyta</taxon>
        <taxon>Magnoliopsida</taxon>
        <taxon>eudicotyledons</taxon>
        <taxon>Gunneridae</taxon>
        <taxon>Pentapetalae</taxon>
        <taxon>asterids</taxon>
        <taxon>campanulids</taxon>
        <taxon>Asterales</taxon>
        <taxon>Asteraceae</taxon>
        <taxon>Asteroideae</taxon>
        <taxon>Anthemideae</taxon>
        <taxon>Anthemidinae</taxon>
        <taxon>Tanacetum</taxon>
    </lineage>
</organism>
<proteinExistence type="predicted"/>
<dbReference type="EMBL" id="BKCJ010007781">
    <property type="protein sequence ID" value="GEU78980.1"/>
    <property type="molecule type" value="Genomic_DNA"/>
</dbReference>
<dbReference type="AlphaFoldDB" id="A0A6L2MYP6"/>
<comment type="caution">
    <text evidence="1">The sequence shown here is derived from an EMBL/GenBank/DDBJ whole genome shotgun (WGS) entry which is preliminary data.</text>
</comment>
<accession>A0A6L2MYP6</accession>
<sequence>MMLMEPPSSAHIYLILCKAITTTTWSAKGMHLQLCEVRRCDPTVLEDHLGSSHGGDKSYTLRDILFSWFHENLRTRQTAMPVAAWRVVLQAKLIMV</sequence>
<gene>
    <name evidence="1" type="ORF">Tci_050958</name>
</gene>